<dbReference type="EMBL" id="JACIDO010000008">
    <property type="protein sequence ID" value="MBB3937353.1"/>
    <property type="molecule type" value="Genomic_DNA"/>
</dbReference>
<dbReference type="InterPro" id="IPR036737">
    <property type="entry name" value="OmpA-like_sf"/>
</dbReference>
<feature type="region of interest" description="Disordered" evidence="2">
    <location>
        <begin position="299"/>
        <end position="331"/>
    </location>
</feature>
<keyword evidence="3" id="KW-0966">Cell projection</keyword>
<evidence type="ECO:0000256" key="1">
    <source>
        <dbReference type="SAM" id="Coils"/>
    </source>
</evidence>
<keyword evidence="4" id="KW-1185">Reference proteome</keyword>
<feature type="compositionally biased region" description="Basic and acidic residues" evidence="2">
    <location>
        <begin position="308"/>
        <end position="331"/>
    </location>
</feature>
<accession>A0A7W6FVM4</accession>
<keyword evidence="1" id="KW-0175">Coiled coil</keyword>
<protein>
    <submittedName>
        <fullName evidence="3">Flagellar motor protein MotB</fullName>
    </submittedName>
</protein>
<evidence type="ECO:0000313" key="4">
    <source>
        <dbReference type="Proteomes" id="UP000531216"/>
    </source>
</evidence>
<dbReference type="AlphaFoldDB" id="A0A7W6FVM4"/>
<evidence type="ECO:0000313" key="3">
    <source>
        <dbReference type="EMBL" id="MBB3937353.1"/>
    </source>
</evidence>
<dbReference type="RefSeq" id="WP_090964328.1">
    <property type="nucleotide sequence ID" value="NZ_FOOA01000012.1"/>
</dbReference>
<dbReference type="Gene3D" id="3.30.1330.60">
    <property type="entry name" value="OmpA-like domain"/>
    <property type="match status" value="1"/>
</dbReference>
<name>A0A7W6FVM4_9HYPH</name>
<keyword evidence="3" id="KW-0282">Flagellum</keyword>
<evidence type="ECO:0000256" key="2">
    <source>
        <dbReference type="SAM" id="MobiDB-lite"/>
    </source>
</evidence>
<feature type="coiled-coil region" evidence="1">
    <location>
        <begin position="27"/>
        <end position="61"/>
    </location>
</feature>
<sequence>MAEIMLLLVFCLLIAAAVIFKEDRRVRDELRTQLTQRDAELADARDDARRQTAEAVRLKRLVVESGRSPAERRQLDEEWQRLVASDEVVSRMREAGLSPERLVTSAADVATVQPLLERGVTGEEIAQAVTASQALADAVSAQGSVSTLSPAELVRLAGLGQAAERSGKGEHDWPPIINLSEAAGYSFAVGSADLTPEFAERLRSKIAEEVVKIMGRYDAGVVEVIGHTDEQAMGKRESNLDRDLIPVLSGKTDIGTLSPADNAGLGMARAVSVARLFRTDPRFSNVTVIPLSGGQMVLPGDAVSDGSSARDARERRRIEIRVRRPEQPTQP</sequence>
<comment type="caution">
    <text evidence="3">The sequence shown here is derived from an EMBL/GenBank/DDBJ whole genome shotgun (WGS) entry which is preliminary data.</text>
</comment>
<organism evidence="3 4">
    <name type="scientific">Aureimonas phyllosphaerae</name>
    <dbReference type="NCBI Taxonomy" id="1166078"/>
    <lineage>
        <taxon>Bacteria</taxon>
        <taxon>Pseudomonadati</taxon>
        <taxon>Pseudomonadota</taxon>
        <taxon>Alphaproteobacteria</taxon>
        <taxon>Hyphomicrobiales</taxon>
        <taxon>Aurantimonadaceae</taxon>
        <taxon>Aureimonas</taxon>
    </lineage>
</organism>
<keyword evidence="3" id="KW-0969">Cilium</keyword>
<gene>
    <name evidence="3" type="ORF">GGR05_003519</name>
</gene>
<dbReference type="SUPFAM" id="SSF103088">
    <property type="entry name" value="OmpA-like"/>
    <property type="match status" value="1"/>
</dbReference>
<dbReference type="Proteomes" id="UP000531216">
    <property type="component" value="Unassembled WGS sequence"/>
</dbReference>
<proteinExistence type="predicted"/>
<reference evidence="3 4" key="1">
    <citation type="submission" date="2020-08" db="EMBL/GenBank/DDBJ databases">
        <title>Genomic Encyclopedia of Type Strains, Phase IV (KMG-IV): sequencing the most valuable type-strain genomes for metagenomic binning, comparative biology and taxonomic classification.</title>
        <authorList>
            <person name="Goeker M."/>
        </authorList>
    </citation>
    <scope>NUCLEOTIDE SEQUENCE [LARGE SCALE GENOMIC DNA]</scope>
    <source>
        <strain evidence="3 4">DSM 25024</strain>
    </source>
</reference>